<dbReference type="GO" id="GO:0016297">
    <property type="term" value="F:fatty acyl-[ACP] hydrolase activity"/>
    <property type="evidence" value="ECO:0007669"/>
    <property type="project" value="UniProtKB-EC"/>
</dbReference>
<feature type="non-terminal residue" evidence="3">
    <location>
        <position position="138"/>
    </location>
</feature>
<gene>
    <name evidence="3" type="ORF">RF55_25923</name>
</gene>
<dbReference type="Proteomes" id="UP000036403">
    <property type="component" value="Unassembled WGS sequence"/>
</dbReference>
<dbReference type="OrthoDB" id="10253115at2759"/>
<evidence type="ECO:0000259" key="2">
    <source>
        <dbReference type="Pfam" id="PF00975"/>
    </source>
</evidence>
<comment type="caution">
    <text evidence="3">The sequence shown here is derived from an EMBL/GenBank/DDBJ whole genome shotgun (WGS) entry which is preliminary data.</text>
</comment>
<evidence type="ECO:0000256" key="1">
    <source>
        <dbReference type="ARBA" id="ARBA00012480"/>
    </source>
</evidence>
<dbReference type="EC" id="3.1.2.14" evidence="1"/>
<dbReference type="SUPFAM" id="SSF53474">
    <property type="entry name" value="alpha/beta-Hydrolases"/>
    <property type="match status" value="1"/>
</dbReference>
<dbReference type="InterPro" id="IPR001031">
    <property type="entry name" value="Thioesterase"/>
</dbReference>
<accession>A0A0J7JU90</accession>
<reference evidence="3 4" key="1">
    <citation type="submission" date="2015-04" db="EMBL/GenBank/DDBJ databases">
        <title>Lasius niger genome sequencing.</title>
        <authorList>
            <person name="Konorov E.A."/>
            <person name="Nikitin M.A."/>
            <person name="Kirill M.V."/>
            <person name="Chang P."/>
        </authorList>
    </citation>
    <scope>NUCLEOTIDE SEQUENCE [LARGE SCALE GENOMIC DNA]</scope>
    <source>
        <tissue evidence="3">Whole</tissue>
    </source>
</reference>
<name>A0A0J7JU90_LASNI</name>
<evidence type="ECO:0000313" key="4">
    <source>
        <dbReference type="Proteomes" id="UP000036403"/>
    </source>
</evidence>
<protein>
    <recommendedName>
        <fullName evidence="1">oleoyl-[acyl-carrier-protein] hydrolase</fullName>
        <ecNumber evidence="1">3.1.2.14</ecNumber>
    </recommendedName>
</protein>
<organism evidence="3 4">
    <name type="scientific">Lasius niger</name>
    <name type="common">Black garden ant</name>
    <dbReference type="NCBI Taxonomy" id="67767"/>
    <lineage>
        <taxon>Eukaryota</taxon>
        <taxon>Metazoa</taxon>
        <taxon>Ecdysozoa</taxon>
        <taxon>Arthropoda</taxon>
        <taxon>Hexapoda</taxon>
        <taxon>Insecta</taxon>
        <taxon>Pterygota</taxon>
        <taxon>Neoptera</taxon>
        <taxon>Endopterygota</taxon>
        <taxon>Hymenoptera</taxon>
        <taxon>Apocrita</taxon>
        <taxon>Aculeata</taxon>
        <taxon>Formicoidea</taxon>
        <taxon>Formicidae</taxon>
        <taxon>Formicinae</taxon>
        <taxon>Lasius</taxon>
        <taxon>Lasius</taxon>
    </lineage>
</organism>
<dbReference type="Pfam" id="PF00975">
    <property type="entry name" value="Thioesterase"/>
    <property type="match status" value="1"/>
</dbReference>
<dbReference type="EMBL" id="LBMM01034041">
    <property type="protein sequence ID" value="KMQ81574.1"/>
    <property type="molecule type" value="Genomic_DNA"/>
</dbReference>
<dbReference type="AlphaFoldDB" id="A0A0J7JU90"/>
<dbReference type="Gene3D" id="3.40.50.1820">
    <property type="entry name" value="alpha/beta hydrolase"/>
    <property type="match status" value="1"/>
</dbReference>
<keyword evidence="4" id="KW-1185">Reference proteome</keyword>
<proteinExistence type="predicted"/>
<dbReference type="STRING" id="67767.A0A0J7JU90"/>
<dbReference type="InterPro" id="IPR029058">
    <property type="entry name" value="AB_hydrolase_fold"/>
</dbReference>
<feature type="domain" description="Thioesterase" evidence="2">
    <location>
        <begin position="27"/>
        <end position="131"/>
    </location>
</feature>
<dbReference type="PaxDb" id="67767-A0A0J7JU90"/>
<sequence>MAKCIYGAPAYPSDKAIAVRTEGHQAPLFFLPSGFGDYSYVYELARFIDNESPIYALPWPAGLAEKGFTLAKVVGYAVAMLRRVQPHGPYHLAGYSSGGLLAWSIARHLRENGEKIAFVGLIDTLLPEMRHSASEAFA</sequence>
<evidence type="ECO:0000313" key="3">
    <source>
        <dbReference type="EMBL" id="KMQ81574.1"/>
    </source>
</evidence>